<dbReference type="EMBL" id="UYSG01011121">
    <property type="protein sequence ID" value="VDL60990.1"/>
    <property type="molecule type" value="Genomic_DNA"/>
</dbReference>
<protein>
    <submittedName>
        <fullName evidence="3">Rab-GAP TBC domain-containing protein</fullName>
    </submittedName>
</protein>
<evidence type="ECO:0000313" key="3">
    <source>
        <dbReference type="WBParaSite" id="HDID_0000867401-mRNA-1"/>
    </source>
</evidence>
<reference evidence="1 2" key="2">
    <citation type="submission" date="2018-11" db="EMBL/GenBank/DDBJ databases">
        <authorList>
            <consortium name="Pathogen Informatics"/>
        </authorList>
    </citation>
    <scope>NUCLEOTIDE SEQUENCE [LARGE SCALE GENOMIC DNA]</scope>
</reference>
<accession>A0A0R3STE8</accession>
<name>A0A0R3STE8_HYMDI</name>
<organism evidence="3">
    <name type="scientific">Hymenolepis diminuta</name>
    <name type="common">Rat tapeworm</name>
    <dbReference type="NCBI Taxonomy" id="6216"/>
    <lineage>
        <taxon>Eukaryota</taxon>
        <taxon>Metazoa</taxon>
        <taxon>Spiralia</taxon>
        <taxon>Lophotrochozoa</taxon>
        <taxon>Platyhelminthes</taxon>
        <taxon>Cestoda</taxon>
        <taxon>Eucestoda</taxon>
        <taxon>Cyclophyllidea</taxon>
        <taxon>Hymenolepididae</taxon>
        <taxon>Hymenolepis</taxon>
    </lineage>
</organism>
<evidence type="ECO:0000313" key="2">
    <source>
        <dbReference type="Proteomes" id="UP000274504"/>
    </source>
</evidence>
<gene>
    <name evidence="1" type="ORF">HDID_LOCUS8672</name>
</gene>
<sequence length="243" mass="28310">MCHSKRGNDEKCSRKELRNVFKMVKKDIHKFSRGVESINYPEVLEQQINANNLTDFELAYDTIVTPYGIHYDFLGGCLLFLLDMLFEHVSKPGQDESFIGIMREFLNVPGLFVAQPTIRKIVIIGWIALIRDFLPLARKFKRIDWKIVAKMQIEKSIIEGYQIQMNIIYDTIMQVEPQVRIGWSVANIGDDALERSWNPVGNESWQFFMRINDAVDEFCLHIKVEVGVLRCDVWHGMDNFKCT</sequence>
<proteinExistence type="predicted"/>
<evidence type="ECO:0000313" key="1">
    <source>
        <dbReference type="EMBL" id="VDL60990.1"/>
    </source>
</evidence>
<dbReference type="WBParaSite" id="HDID_0000867401-mRNA-1">
    <property type="protein sequence ID" value="HDID_0000867401-mRNA-1"/>
    <property type="gene ID" value="HDID_0000867401"/>
</dbReference>
<dbReference type="AlphaFoldDB" id="A0A0R3STE8"/>
<dbReference type="Proteomes" id="UP000274504">
    <property type="component" value="Unassembled WGS sequence"/>
</dbReference>
<reference evidence="3" key="1">
    <citation type="submission" date="2017-02" db="UniProtKB">
        <authorList>
            <consortium name="WormBaseParasite"/>
        </authorList>
    </citation>
    <scope>IDENTIFICATION</scope>
</reference>